<dbReference type="InterPro" id="IPR009003">
    <property type="entry name" value="Peptidase_S1_PA"/>
</dbReference>
<dbReference type="SUPFAM" id="SSF50494">
    <property type="entry name" value="Trypsin-like serine proteases"/>
    <property type="match status" value="1"/>
</dbReference>
<proteinExistence type="predicted"/>
<sequence>MDQPTSEELEKMLYTTSKTENEMHNCGFAINDKHIISFRNGRHSHLKRGDMLQLYNLSDVDVNFKVKVANNSTVYDVMVFEVTEGDIPHFPKERGFPYPGKEYYQVGIDHQRKPLWRKGVITEKKDGYYVGQSNGATGNAGEPLFDTTGQLLGMTIGEQNPHDVADHFRYIVSTDMILGAGDVVIGKTKHVTECEECLRRKRFSSEWEE</sequence>
<comment type="caution">
    <text evidence="1">The sequence shown here is derived from an EMBL/GenBank/DDBJ whole genome shotgun (WGS) entry which is preliminary data.</text>
</comment>
<accession>A0A9P1I3E1</accession>
<name>A0A9P1I3E1_9PELO</name>
<dbReference type="EMBL" id="CANHGI010000001">
    <property type="protein sequence ID" value="CAI5437487.1"/>
    <property type="molecule type" value="Genomic_DNA"/>
</dbReference>
<dbReference type="AlphaFoldDB" id="A0A9P1I3E1"/>
<protein>
    <submittedName>
        <fullName evidence="1">Uncharacterized protein</fullName>
    </submittedName>
</protein>
<keyword evidence="2" id="KW-1185">Reference proteome</keyword>
<evidence type="ECO:0000313" key="1">
    <source>
        <dbReference type="EMBL" id="CAI5437487.1"/>
    </source>
</evidence>
<gene>
    <name evidence="1" type="ORF">CAMP_LOCUS124</name>
</gene>
<organism evidence="1 2">
    <name type="scientific">Caenorhabditis angaria</name>
    <dbReference type="NCBI Taxonomy" id="860376"/>
    <lineage>
        <taxon>Eukaryota</taxon>
        <taxon>Metazoa</taxon>
        <taxon>Ecdysozoa</taxon>
        <taxon>Nematoda</taxon>
        <taxon>Chromadorea</taxon>
        <taxon>Rhabditida</taxon>
        <taxon>Rhabditina</taxon>
        <taxon>Rhabditomorpha</taxon>
        <taxon>Rhabditoidea</taxon>
        <taxon>Rhabditidae</taxon>
        <taxon>Peloderinae</taxon>
        <taxon>Caenorhabditis</taxon>
    </lineage>
</organism>
<dbReference type="Proteomes" id="UP001152747">
    <property type="component" value="Unassembled WGS sequence"/>
</dbReference>
<reference evidence="1" key="1">
    <citation type="submission" date="2022-11" db="EMBL/GenBank/DDBJ databases">
        <authorList>
            <person name="Kikuchi T."/>
        </authorList>
    </citation>
    <scope>NUCLEOTIDE SEQUENCE</scope>
    <source>
        <strain evidence="1">PS1010</strain>
    </source>
</reference>
<evidence type="ECO:0000313" key="2">
    <source>
        <dbReference type="Proteomes" id="UP001152747"/>
    </source>
</evidence>
<dbReference type="OrthoDB" id="5835471at2759"/>